<dbReference type="Proteomes" id="UP000011083">
    <property type="component" value="Unassembled WGS sequence"/>
</dbReference>
<dbReference type="EMBL" id="KB007981">
    <property type="protein sequence ID" value="ELR16870.1"/>
    <property type="molecule type" value="Genomic_DNA"/>
</dbReference>
<dbReference type="Pfam" id="PF12694">
    <property type="entry name" value="cpYpsA"/>
    <property type="match status" value="1"/>
</dbReference>
<dbReference type="AlphaFoldDB" id="L8GV37"/>
<accession>L8GV37</accession>
<dbReference type="OrthoDB" id="2379830at2759"/>
<evidence type="ECO:0000313" key="3">
    <source>
        <dbReference type="Proteomes" id="UP000011083"/>
    </source>
</evidence>
<dbReference type="InterPro" id="IPR024755">
    <property type="entry name" value="cpYpsA"/>
</dbReference>
<keyword evidence="3" id="KW-1185">Reference proteome</keyword>
<evidence type="ECO:0000256" key="1">
    <source>
        <dbReference type="SAM" id="MobiDB-lite"/>
    </source>
</evidence>
<feature type="region of interest" description="Disordered" evidence="1">
    <location>
        <begin position="1"/>
        <end position="53"/>
    </location>
</feature>
<reference evidence="2 3" key="1">
    <citation type="journal article" date="2013" name="Genome Biol.">
        <title>Genome of Acanthamoeba castellanii highlights extensive lateral gene transfer and early evolution of tyrosine kinase signaling.</title>
        <authorList>
            <person name="Clarke M."/>
            <person name="Lohan A.J."/>
            <person name="Liu B."/>
            <person name="Lagkouvardos I."/>
            <person name="Roy S."/>
            <person name="Zafar N."/>
            <person name="Bertelli C."/>
            <person name="Schilde C."/>
            <person name="Kianianmomeni A."/>
            <person name="Burglin T.R."/>
            <person name="Frech C."/>
            <person name="Turcotte B."/>
            <person name="Kopec K.O."/>
            <person name="Synnott J.M."/>
            <person name="Choo C."/>
            <person name="Paponov I."/>
            <person name="Finkler A."/>
            <person name="Soon Heng Tan C."/>
            <person name="Hutchins A.P."/>
            <person name="Weinmeier T."/>
            <person name="Rattei T."/>
            <person name="Chu J.S."/>
            <person name="Gimenez G."/>
            <person name="Irimia M."/>
            <person name="Rigden D.J."/>
            <person name="Fitzpatrick D.A."/>
            <person name="Lorenzo-Morales J."/>
            <person name="Bateman A."/>
            <person name="Chiu C.H."/>
            <person name="Tang P."/>
            <person name="Hegemann P."/>
            <person name="Fromm H."/>
            <person name="Raoult D."/>
            <person name="Greub G."/>
            <person name="Miranda-Saavedra D."/>
            <person name="Chen N."/>
            <person name="Nash P."/>
            <person name="Ginger M.L."/>
            <person name="Horn M."/>
            <person name="Schaap P."/>
            <person name="Caler L."/>
            <person name="Loftus B."/>
        </authorList>
    </citation>
    <scope>NUCLEOTIDE SEQUENCE [LARGE SCALE GENOMIC DNA]</scope>
    <source>
        <strain evidence="2 3">Neff</strain>
    </source>
</reference>
<evidence type="ECO:0000313" key="2">
    <source>
        <dbReference type="EMBL" id="ELR16870.1"/>
    </source>
</evidence>
<organism evidence="2 3">
    <name type="scientific">Acanthamoeba castellanii (strain ATCC 30010 / Neff)</name>
    <dbReference type="NCBI Taxonomy" id="1257118"/>
    <lineage>
        <taxon>Eukaryota</taxon>
        <taxon>Amoebozoa</taxon>
        <taxon>Discosea</taxon>
        <taxon>Longamoebia</taxon>
        <taxon>Centramoebida</taxon>
        <taxon>Acanthamoebidae</taxon>
        <taxon>Acanthamoeba</taxon>
    </lineage>
</organism>
<dbReference type="VEuPathDB" id="AmoebaDB:ACA1_042090"/>
<proteinExistence type="predicted"/>
<dbReference type="RefSeq" id="XP_004338883.1">
    <property type="nucleotide sequence ID" value="XM_004338835.1"/>
</dbReference>
<feature type="compositionally biased region" description="Low complexity" evidence="1">
    <location>
        <begin position="11"/>
        <end position="34"/>
    </location>
</feature>
<sequence>MERKGNKRLSTPRARSARPSTTTATSGSGPAAARGRGRGKRGRDSYEAAGPVERGRVTPEAAWTGKVVRIISGGQTGADRAGLEAGRLLGVATGGTAPNNFLTEQGAFQLFFCVVNVDDADGTIAFRLHPGNGTDKTIGWAQLRQWTYGPERARSKDDGWRPVLVIEDVSDERLEETAQQIRGWITGNKIAIVNIAGHRETTSGMGKAYGEQVTKILQHALAGLCEPHQAKWPTS</sequence>
<protein>
    <submittedName>
        <fullName evidence="2">Uncharacterized protein</fullName>
    </submittedName>
</protein>
<dbReference type="KEGG" id="acan:ACA1_042090"/>
<name>L8GV37_ACACF</name>
<dbReference type="Gene3D" id="3.40.50.450">
    <property type="match status" value="1"/>
</dbReference>
<dbReference type="GeneID" id="14917585"/>
<gene>
    <name evidence="2" type="ORF">ACA1_042090</name>
</gene>